<sequence length="267" mass="29672">MSNTGAETNPSPAELDSNLVEAMLENEIQVKLALRAPRAGNDHGNTIEGARDKCAAPPLSFSYENSVPESTGYFDHTPQHPNANMGSSMSTLDHQDISIRTPSVSNVAMIVQDYSTQVELPVRLPSREFRDIASAGSNETECEPSFCEQCQSKDTTLLRLQISHLELQEEYHDLQLDLEEAPKKAAASNEETITALHQVIDIRAELEEAQGTIESLPTKKAHNDLREINDRLKKELAAERHGKAMVEQNNMPNKKNLQERVVQLGFE</sequence>
<gene>
    <name evidence="1" type="ORF">VTL71DRAFT_8816</name>
</gene>
<dbReference type="Proteomes" id="UP001595075">
    <property type="component" value="Unassembled WGS sequence"/>
</dbReference>
<name>A0ABR4CZU6_9HELO</name>
<proteinExistence type="predicted"/>
<keyword evidence="2" id="KW-1185">Reference proteome</keyword>
<organism evidence="1 2">
    <name type="scientific">Oculimacula yallundae</name>
    <dbReference type="NCBI Taxonomy" id="86028"/>
    <lineage>
        <taxon>Eukaryota</taxon>
        <taxon>Fungi</taxon>
        <taxon>Dikarya</taxon>
        <taxon>Ascomycota</taxon>
        <taxon>Pezizomycotina</taxon>
        <taxon>Leotiomycetes</taxon>
        <taxon>Helotiales</taxon>
        <taxon>Ploettnerulaceae</taxon>
        <taxon>Oculimacula</taxon>
    </lineage>
</organism>
<evidence type="ECO:0000313" key="2">
    <source>
        <dbReference type="Proteomes" id="UP001595075"/>
    </source>
</evidence>
<protein>
    <submittedName>
        <fullName evidence="1">Uncharacterized protein</fullName>
    </submittedName>
</protein>
<evidence type="ECO:0000313" key="1">
    <source>
        <dbReference type="EMBL" id="KAL2075036.1"/>
    </source>
</evidence>
<accession>A0ABR4CZU6</accession>
<dbReference type="EMBL" id="JAZHXI010000002">
    <property type="protein sequence ID" value="KAL2075036.1"/>
    <property type="molecule type" value="Genomic_DNA"/>
</dbReference>
<reference evidence="1 2" key="1">
    <citation type="journal article" date="2024" name="Commun. Biol.">
        <title>Comparative genomic analysis of thermophilic fungi reveals convergent evolutionary adaptations and gene losses.</title>
        <authorList>
            <person name="Steindorff A.S."/>
            <person name="Aguilar-Pontes M.V."/>
            <person name="Robinson A.J."/>
            <person name="Andreopoulos B."/>
            <person name="LaButti K."/>
            <person name="Kuo A."/>
            <person name="Mondo S."/>
            <person name="Riley R."/>
            <person name="Otillar R."/>
            <person name="Haridas S."/>
            <person name="Lipzen A."/>
            <person name="Grimwood J."/>
            <person name="Schmutz J."/>
            <person name="Clum A."/>
            <person name="Reid I.D."/>
            <person name="Moisan M.C."/>
            <person name="Butler G."/>
            <person name="Nguyen T.T.M."/>
            <person name="Dewar K."/>
            <person name="Conant G."/>
            <person name="Drula E."/>
            <person name="Henrissat B."/>
            <person name="Hansel C."/>
            <person name="Singer S."/>
            <person name="Hutchinson M.I."/>
            <person name="de Vries R.P."/>
            <person name="Natvig D.O."/>
            <person name="Powell A.J."/>
            <person name="Tsang A."/>
            <person name="Grigoriev I.V."/>
        </authorList>
    </citation>
    <scope>NUCLEOTIDE SEQUENCE [LARGE SCALE GENOMIC DNA]</scope>
    <source>
        <strain evidence="1 2">CBS 494.80</strain>
    </source>
</reference>
<comment type="caution">
    <text evidence="1">The sequence shown here is derived from an EMBL/GenBank/DDBJ whole genome shotgun (WGS) entry which is preliminary data.</text>
</comment>